<feature type="domain" description="SLH" evidence="6">
    <location>
        <begin position="211"/>
        <end position="274"/>
    </location>
</feature>
<evidence type="ECO:0000313" key="8">
    <source>
        <dbReference type="EMBL" id="WXB92920.1"/>
    </source>
</evidence>
<evidence type="ECO:0000256" key="3">
    <source>
        <dbReference type="ARBA" id="ARBA00022729"/>
    </source>
</evidence>
<reference evidence="8 9" key="1">
    <citation type="submission" date="2024-02" db="EMBL/GenBank/DDBJ databases">
        <title>Seven novel Bacillus-like species.</title>
        <authorList>
            <person name="Liu G."/>
        </authorList>
    </citation>
    <scope>NUCLEOTIDE SEQUENCE [LARGE SCALE GENOMIC DNA]</scope>
    <source>
        <strain evidence="8 9">FJAT-52991</strain>
    </source>
</reference>
<dbReference type="Proteomes" id="UP001387364">
    <property type="component" value="Chromosome"/>
</dbReference>
<dbReference type="InterPro" id="IPR038765">
    <property type="entry name" value="Papain-like_cys_pep_sf"/>
</dbReference>
<keyword evidence="4" id="KW-0378">Hydrolase</keyword>
<dbReference type="Pfam" id="PF00877">
    <property type="entry name" value="NLPC_P60"/>
    <property type="match status" value="1"/>
</dbReference>
<comment type="similarity">
    <text evidence="1">Belongs to the peptidase C40 family.</text>
</comment>
<dbReference type="PROSITE" id="PS51935">
    <property type="entry name" value="NLPC_P60"/>
    <property type="match status" value="1"/>
</dbReference>
<sequence>MSKYRGFLGFSIVFLLALTFFLPISHTKAASLGESMVSYGKKFMGVPYVFGGTTPKGFDCSGFTQYVYKHHGVSIPRTTGEQYSVGTSVAKSELKPGDLVFFKNTYKQGISHVGIYAGNNQVLNATTSKGIDLVSLSNSYWGPKYAGAKRLVDGKFNDVSKSNQAYEAIEDLTDKNIIQGFDDYSFKPDDPITRGQAAALINRELKLQPKNISYFKDVPSTNRFAKDIAAMREAEIISGYPDQTYRPNNYITRTEMAVILQRAFELQLGSAAAAENKYKDISSSYWAHDAIVAMKAIDETGVFKTSNYYGSDRATRAVFSAALYNAMNF</sequence>
<dbReference type="InterPro" id="IPR051202">
    <property type="entry name" value="Peptidase_C40"/>
</dbReference>
<dbReference type="EMBL" id="CP147404">
    <property type="protein sequence ID" value="WXB92920.1"/>
    <property type="molecule type" value="Genomic_DNA"/>
</dbReference>
<keyword evidence="5" id="KW-0788">Thiol protease</keyword>
<protein>
    <submittedName>
        <fullName evidence="8">C40 family peptidase</fullName>
    </submittedName>
</protein>
<evidence type="ECO:0000256" key="1">
    <source>
        <dbReference type="ARBA" id="ARBA00007074"/>
    </source>
</evidence>
<dbReference type="PROSITE" id="PS51272">
    <property type="entry name" value="SLH"/>
    <property type="match status" value="2"/>
</dbReference>
<dbReference type="RefSeq" id="WP_338751927.1">
    <property type="nucleotide sequence ID" value="NZ_CP147404.1"/>
</dbReference>
<evidence type="ECO:0000259" key="6">
    <source>
        <dbReference type="PROSITE" id="PS51272"/>
    </source>
</evidence>
<evidence type="ECO:0000313" key="9">
    <source>
        <dbReference type="Proteomes" id="UP001387364"/>
    </source>
</evidence>
<proteinExistence type="inferred from homology"/>
<keyword evidence="3" id="KW-0732">Signal</keyword>
<keyword evidence="2" id="KW-0645">Protease</keyword>
<dbReference type="PANTHER" id="PTHR47053:SF1">
    <property type="entry name" value="MUREIN DD-ENDOPEPTIDASE MEPH-RELATED"/>
    <property type="match status" value="1"/>
</dbReference>
<evidence type="ECO:0000256" key="5">
    <source>
        <dbReference type="ARBA" id="ARBA00022807"/>
    </source>
</evidence>
<organism evidence="8 9">
    <name type="scientific">Bacillus kandeliae</name>
    <dbReference type="NCBI Taxonomy" id="3129297"/>
    <lineage>
        <taxon>Bacteria</taxon>
        <taxon>Bacillati</taxon>
        <taxon>Bacillota</taxon>
        <taxon>Bacilli</taxon>
        <taxon>Bacillales</taxon>
        <taxon>Bacillaceae</taxon>
        <taxon>Bacillus</taxon>
    </lineage>
</organism>
<dbReference type="Pfam" id="PF00395">
    <property type="entry name" value="SLH"/>
    <property type="match status" value="2"/>
</dbReference>
<accession>A0ABZ2N5T4</accession>
<evidence type="ECO:0000259" key="7">
    <source>
        <dbReference type="PROSITE" id="PS51935"/>
    </source>
</evidence>
<evidence type="ECO:0000256" key="2">
    <source>
        <dbReference type="ARBA" id="ARBA00022670"/>
    </source>
</evidence>
<feature type="domain" description="NlpC/P60" evidence="7">
    <location>
        <begin position="30"/>
        <end position="152"/>
    </location>
</feature>
<dbReference type="InterPro" id="IPR001119">
    <property type="entry name" value="SLH_dom"/>
</dbReference>
<keyword evidence="9" id="KW-1185">Reference proteome</keyword>
<dbReference type="PANTHER" id="PTHR47053">
    <property type="entry name" value="MUREIN DD-ENDOPEPTIDASE MEPH-RELATED"/>
    <property type="match status" value="1"/>
</dbReference>
<evidence type="ECO:0000256" key="4">
    <source>
        <dbReference type="ARBA" id="ARBA00022801"/>
    </source>
</evidence>
<feature type="domain" description="SLH" evidence="6">
    <location>
        <begin position="152"/>
        <end position="210"/>
    </location>
</feature>
<gene>
    <name evidence="8" type="ORF">WDJ61_17100</name>
</gene>
<dbReference type="InterPro" id="IPR000064">
    <property type="entry name" value="NLP_P60_dom"/>
</dbReference>
<dbReference type="Gene3D" id="3.90.1720.10">
    <property type="entry name" value="endopeptidase domain like (from Nostoc punctiforme)"/>
    <property type="match status" value="1"/>
</dbReference>
<name>A0ABZ2N5T4_9BACI</name>
<dbReference type="SUPFAM" id="SSF54001">
    <property type="entry name" value="Cysteine proteinases"/>
    <property type="match status" value="1"/>
</dbReference>